<keyword evidence="8 12" id="KW-1133">Transmembrane helix</keyword>
<evidence type="ECO:0000259" key="13">
    <source>
        <dbReference type="Pfam" id="PF00852"/>
    </source>
</evidence>
<evidence type="ECO:0000256" key="5">
    <source>
        <dbReference type="ARBA" id="ARBA00022679"/>
    </source>
</evidence>
<evidence type="ECO:0000256" key="7">
    <source>
        <dbReference type="ARBA" id="ARBA00022968"/>
    </source>
</evidence>
<dbReference type="InterPro" id="IPR055270">
    <property type="entry name" value="Glyco_tran_10_C"/>
</dbReference>
<dbReference type="OrthoDB" id="427096at2759"/>
<keyword evidence="10 12" id="KW-0472">Membrane</keyword>
<evidence type="ECO:0000256" key="3">
    <source>
        <dbReference type="ARBA" id="ARBA00008919"/>
    </source>
</evidence>
<evidence type="ECO:0000256" key="9">
    <source>
        <dbReference type="ARBA" id="ARBA00023034"/>
    </source>
</evidence>
<dbReference type="GO" id="GO:0032580">
    <property type="term" value="C:Golgi cisterna membrane"/>
    <property type="evidence" value="ECO:0007669"/>
    <property type="project" value="UniProtKB-SubCell"/>
</dbReference>
<dbReference type="PANTHER" id="PTHR48438:SF1">
    <property type="entry name" value="ALPHA-(1,3)-FUCOSYLTRANSFERASE C-RELATED"/>
    <property type="match status" value="1"/>
</dbReference>
<dbReference type="InterPro" id="IPR031481">
    <property type="entry name" value="Glyco_tran_10_N"/>
</dbReference>
<accession>A0A0K8VLU9</accession>
<dbReference type="Gene3D" id="3.40.50.11660">
    <property type="entry name" value="Glycosyl transferase family 10, C-terminal domain"/>
    <property type="match status" value="1"/>
</dbReference>
<evidence type="ECO:0000256" key="6">
    <source>
        <dbReference type="ARBA" id="ARBA00022692"/>
    </source>
</evidence>
<name>A0A0K8VLU9_BACLA</name>
<evidence type="ECO:0000256" key="1">
    <source>
        <dbReference type="ARBA" id="ARBA00004447"/>
    </source>
</evidence>
<feature type="domain" description="Fucosyltransferase N-terminal" evidence="14">
    <location>
        <begin position="84"/>
        <end position="194"/>
    </location>
</feature>
<dbReference type="AlphaFoldDB" id="A0A0K8VLU9"/>
<evidence type="ECO:0000256" key="4">
    <source>
        <dbReference type="ARBA" id="ARBA00022676"/>
    </source>
</evidence>
<comment type="subcellular location">
    <subcellularLocation>
        <location evidence="1 12">Golgi apparatus</location>
        <location evidence="1 12">Golgi stack membrane</location>
        <topology evidence="1 12">Single-pass type II membrane protein</topology>
    </subcellularLocation>
</comment>
<keyword evidence="9 12" id="KW-0333">Golgi apparatus</keyword>
<keyword evidence="6 12" id="KW-0812">Transmembrane</keyword>
<evidence type="ECO:0000313" key="15">
    <source>
        <dbReference type="EMBL" id="JAI39857.1"/>
    </source>
</evidence>
<organism evidence="15">
    <name type="scientific">Bactrocera latifrons</name>
    <name type="common">Malaysian fruit fly</name>
    <name type="synonym">Chaetodacus latifrons</name>
    <dbReference type="NCBI Taxonomy" id="174628"/>
    <lineage>
        <taxon>Eukaryota</taxon>
        <taxon>Metazoa</taxon>
        <taxon>Ecdysozoa</taxon>
        <taxon>Arthropoda</taxon>
        <taxon>Hexapoda</taxon>
        <taxon>Insecta</taxon>
        <taxon>Pterygota</taxon>
        <taxon>Neoptera</taxon>
        <taxon>Endopterygota</taxon>
        <taxon>Diptera</taxon>
        <taxon>Brachycera</taxon>
        <taxon>Muscomorpha</taxon>
        <taxon>Tephritoidea</taxon>
        <taxon>Tephritidae</taxon>
        <taxon>Bactrocera</taxon>
        <taxon>Bactrocera</taxon>
    </lineage>
</organism>
<dbReference type="UniPathway" id="UPA00378"/>
<dbReference type="InterPro" id="IPR038577">
    <property type="entry name" value="GT10-like_C_sf"/>
</dbReference>
<dbReference type="EC" id="2.4.1.-" evidence="12"/>
<evidence type="ECO:0000256" key="12">
    <source>
        <dbReference type="RuleBase" id="RU003832"/>
    </source>
</evidence>
<dbReference type="SUPFAM" id="SSF53756">
    <property type="entry name" value="UDP-Glycosyltransferase/glycogen phosphorylase"/>
    <property type="match status" value="1"/>
</dbReference>
<evidence type="ECO:0000256" key="10">
    <source>
        <dbReference type="ARBA" id="ARBA00023136"/>
    </source>
</evidence>
<evidence type="ECO:0000256" key="2">
    <source>
        <dbReference type="ARBA" id="ARBA00004922"/>
    </source>
</evidence>
<feature type="transmembrane region" description="Helical" evidence="12">
    <location>
        <begin position="43"/>
        <end position="64"/>
    </location>
</feature>
<dbReference type="InterPro" id="IPR001503">
    <property type="entry name" value="Glyco_trans_10"/>
</dbReference>
<dbReference type="GO" id="GO:0008417">
    <property type="term" value="F:fucosyltransferase activity"/>
    <property type="evidence" value="ECO:0007669"/>
    <property type="project" value="InterPro"/>
</dbReference>
<evidence type="ECO:0000256" key="11">
    <source>
        <dbReference type="ARBA" id="ARBA00023180"/>
    </source>
</evidence>
<reference evidence="15" key="1">
    <citation type="submission" date="2015-06" db="EMBL/GenBank/DDBJ databases">
        <authorList>
            <person name="Hoefler B.C."/>
            <person name="Straight P.D."/>
        </authorList>
    </citation>
    <scope>NUCLEOTIDE SEQUENCE</scope>
</reference>
<dbReference type="FunFam" id="3.40.50.11660:FF:000006">
    <property type="entry name" value="Alpha-(1,3)-fucosyltransferase C"/>
    <property type="match status" value="1"/>
</dbReference>
<proteinExistence type="inferred from homology"/>
<feature type="domain" description="Fucosyltransferase C-terminal" evidence="13">
    <location>
        <begin position="233"/>
        <end position="411"/>
    </location>
</feature>
<protein>
    <recommendedName>
        <fullName evidence="12">Fucosyltransferase</fullName>
        <ecNumber evidence="12">2.4.1.-</ecNumber>
    </recommendedName>
</protein>
<dbReference type="Pfam" id="PF17039">
    <property type="entry name" value="Glyco_tran_10_N"/>
    <property type="match status" value="1"/>
</dbReference>
<keyword evidence="4 12" id="KW-0328">Glycosyltransferase</keyword>
<evidence type="ECO:0000256" key="8">
    <source>
        <dbReference type="ARBA" id="ARBA00022989"/>
    </source>
</evidence>
<gene>
    <name evidence="15" type="primary">FucTC_5</name>
    <name evidence="15" type="ORF">c2_g2_i2</name>
</gene>
<keyword evidence="5 12" id="KW-0808">Transferase</keyword>
<dbReference type="EMBL" id="GDHF01012457">
    <property type="protein sequence ID" value="JAI39857.1"/>
    <property type="molecule type" value="Transcribed_RNA"/>
</dbReference>
<comment type="similarity">
    <text evidence="3 12">Belongs to the glycosyltransferase 10 family.</text>
</comment>
<dbReference type="PANTHER" id="PTHR48438">
    <property type="entry name" value="ALPHA-(1,3)-FUCOSYLTRANSFERASE C-RELATED"/>
    <property type="match status" value="1"/>
</dbReference>
<evidence type="ECO:0000259" key="14">
    <source>
        <dbReference type="Pfam" id="PF17039"/>
    </source>
</evidence>
<feature type="non-terminal residue" evidence="15">
    <location>
        <position position="1"/>
    </location>
</feature>
<keyword evidence="11" id="KW-0325">Glycoprotein</keyword>
<sequence length="426" mass="49959">IKLKKKKKHYSYLCATYVYIYKVGVMSFSTSKQMYSNTRCLKLALRATICIIFLLTLIILVIFTRNNARNTALRMSRQPAPQGSVILFWNGFFQDKRWTLPADTFHAQCPRANCIFTNQHDFLPSIVDYAAIVFHTARKFTLFYGTPPQRAPNQTYVFAQLESPTHTWHNFQAESNFYNLTLSYRLDSDVVWSYNVVRTIATRQIIAPALDPIWPAVEVAWTQNDADLLLLIEGKRKMVAWFASNFKVASRRERLVKALQTHVQVDVYGKCGTLRCERFNSSCDELLDKDYKFYLSFENSLCKDYVTEKFFNALQRHIVPVVYGGANYTRFAPPHSYIDAQDFKNASSLAEYLNYLSEHPYQYAKYFWWRRYYRVEANDGGLHMLPYCELCERIHSKPTVRRTQVYEDINAFWTDKVCTKKARIDF</sequence>
<keyword evidence="7" id="KW-0735">Signal-anchor</keyword>
<dbReference type="Pfam" id="PF00852">
    <property type="entry name" value="Glyco_transf_10"/>
    <property type="match status" value="1"/>
</dbReference>
<comment type="pathway">
    <text evidence="2">Protein modification; protein glycosylation.</text>
</comment>